<comment type="subcellular location">
    <subcellularLocation>
        <location evidence="1">Cell membrane</location>
        <topology evidence="1">Multi-pass membrane protein</topology>
    </subcellularLocation>
</comment>
<feature type="transmembrane region" description="Helical" evidence="8">
    <location>
        <begin position="107"/>
        <end position="129"/>
    </location>
</feature>
<feature type="transmembrane region" description="Helical" evidence="8">
    <location>
        <begin position="177"/>
        <end position="200"/>
    </location>
</feature>
<evidence type="ECO:0000256" key="7">
    <source>
        <dbReference type="ARBA" id="ARBA00024033"/>
    </source>
</evidence>
<organism evidence="9">
    <name type="scientific">uncultured bacterium 213</name>
    <dbReference type="NCBI Taxonomy" id="698383"/>
    <lineage>
        <taxon>Bacteria</taxon>
        <taxon>environmental samples</taxon>
    </lineage>
</organism>
<evidence type="ECO:0000256" key="6">
    <source>
        <dbReference type="ARBA" id="ARBA00023136"/>
    </source>
</evidence>
<name>E3T6X3_9BACT</name>
<proteinExistence type="inferred from homology"/>
<dbReference type="Pfam" id="PF09594">
    <property type="entry name" value="GT87"/>
    <property type="match status" value="1"/>
</dbReference>
<dbReference type="GO" id="GO:0016758">
    <property type="term" value="F:hexosyltransferase activity"/>
    <property type="evidence" value="ECO:0007669"/>
    <property type="project" value="InterPro"/>
</dbReference>
<feature type="transmembrane region" description="Helical" evidence="8">
    <location>
        <begin position="207"/>
        <end position="226"/>
    </location>
</feature>
<evidence type="ECO:0008006" key="10">
    <source>
        <dbReference type="Google" id="ProtNLM"/>
    </source>
</evidence>
<comment type="similarity">
    <text evidence="7">Belongs to the glycosyltransferase 87 family.</text>
</comment>
<feature type="transmembrane region" description="Helical" evidence="8">
    <location>
        <begin position="150"/>
        <end position="171"/>
    </location>
</feature>
<dbReference type="InterPro" id="IPR018584">
    <property type="entry name" value="GT87"/>
</dbReference>
<keyword evidence="6 8" id="KW-0472">Membrane</keyword>
<keyword evidence="3" id="KW-0808">Transferase</keyword>
<evidence type="ECO:0000256" key="1">
    <source>
        <dbReference type="ARBA" id="ARBA00004651"/>
    </source>
</evidence>
<keyword evidence="2" id="KW-1003">Cell membrane</keyword>
<feature type="transmembrane region" description="Helical" evidence="8">
    <location>
        <begin position="276"/>
        <end position="293"/>
    </location>
</feature>
<feature type="transmembrane region" description="Helical" evidence="8">
    <location>
        <begin position="21"/>
        <end position="42"/>
    </location>
</feature>
<evidence type="ECO:0000256" key="8">
    <source>
        <dbReference type="SAM" id="Phobius"/>
    </source>
</evidence>
<evidence type="ECO:0000313" key="9">
    <source>
        <dbReference type="EMBL" id="ADC36067.1"/>
    </source>
</evidence>
<keyword evidence="4 8" id="KW-0812">Transmembrane</keyword>
<dbReference type="GO" id="GO:0005886">
    <property type="term" value="C:plasma membrane"/>
    <property type="evidence" value="ECO:0007669"/>
    <property type="project" value="UniProtKB-SubCell"/>
</dbReference>
<feature type="transmembrane region" description="Helical" evidence="8">
    <location>
        <begin position="322"/>
        <end position="339"/>
    </location>
</feature>
<protein>
    <recommendedName>
        <fullName evidence="10">DUF2029 domain-containing protein</fullName>
    </recommendedName>
</protein>
<reference evidence="9" key="2">
    <citation type="journal article" date="2010" name="Appl. Environ. Microbiol.">
        <title>Comparative analysis of acidobacterial genomic fragments from terrestrial and aquatic metagenomic libraries, with emphasis on acidobacteria subdivision 6.</title>
        <authorList>
            <person name="Kielak A.M."/>
            <person name="van Veen J.A."/>
            <person name="Kowalchuk G.A."/>
        </authorList>
    </citation>
    <scope>NUCLEOTIDE SEQUENCE</scope>
</reference>
<keyword evidence="5 8" id="KW-1133">Transmembrane helix</keyword>
<evidence type="ECO:0000256" key="5">
    <source>
        <dbReference type="ARBA" id="ARBA00022989"/>
    </source>
</evidence>
<sequence>MGVPVSRANNPPRAGASSIPRWLAVVWLACWIACGAATVQWLRAIPLGQDVLIYQDAFARANAGGSPYLPIAIGGDGYTYHPAQLLLFGILDPIGRGFSWLWFAESVAAWIASLWLAGKCLALGLGTSLPDPRWLWIAAALTFGPLIETLYLGQIDTIVTFVMVLALWLLLKGSNVAAGASLALAIVLKASPVLLLLHFAALRRWRALGSALLGVGVLTVLPAVVYSPRLLSEYRQVVTAISGVLPPLFYNQSPLSVVYRILRLVLPQASFVLRNASAPLAIGLSAVVLIPAFQRPPTREFVMCSFVAIWLVALMASPLVWYHHHVFLIAAVGVALCSADRRVRALAVAGASCIQLQRAIELTGGSRWLGASAGEFAIAAAVAMCLWKSTAPDAQTRRLAWIAQRHG</sequence>
<dbReference type="EMBL" id="GU260710">
    <property type="protein sequence ID" value="ADC36067.1"/>
    <property type="molecule type" value="Genomic_DNA"/>
</dbReference>
<dbReference type="AlphaFoldDB" id="E3T6X3"/>
<accession>E3T6X3</accession>
<evidence type="ECO:0000256" key="3">
    <source>
        <dbReference type="ARBA" id="ARBA00022679"/>
    </source>
</evidence>
<evidence type="ECO:0000256" key="4">
    <source>
        <dbReference type="ARBA" id="ARBA00022692"/>
    </source>
</evidence>
<evidence type="ECO:0000256" key="2">
    <source>
        <dbReference type="ARBA" id="ARBA00022475"/>
    </source>
</evidence>
<reference evidence="9" key="1">
    <citation type="submission" date="2009-12" db="EMBL/GenBank/DDBJ databases">
        <authorList>
            <person name="Kielak A."/>
            <person name="van Veen J.A."/>
            <person name="Kowalchuk G.A."/>
        </authorList>
    </citation>
    <scope>NUCLEOTIDE SEQUENCE</scope>
</reference>